<feature type="compositionally biased region" description="Polar residues" evidence="1">
    <location>
        <begin position="47"/>
        <end position="58"/>
    </location>
</feature>
<evidence type="ECO:0000256" key="1">
    <source>
        <dbReference type="SAM" id="MobiDB-lite"/>
    </source>
</evidence>
<comment type="caution">
    <text evidence="3">The sequence shown here is derived from an EMBL/GenBank/DDBJ whole genome shotgun (WGS) entry which is preliminary data.</text>
</comment>
<dbReference type="OrthoDB" id="266968at2759"/>
<feature type="compositionally biased region" description="Basic and acidic residues" evidence="1">
    <location>
        <begin position="857"/>
        <end position="867"/>
    </location>
</feature>
<dbReference type="OMA" id="SHRYENT"/>
<dbReference type="InterPro" id="IPR056614">
    <property type="entry name" value="FAZ1_cons"/>
</dbReference>
<feature type="compositionally biased region" description="Acidic residues" evidence="1">
    <location>
        <begin position="846"/>
        <end position="856"/>
    </location>
</feature>
<accession>A0A0N1PBR0</accession>
<feature type="region of interest" description="Disordered" evidence="1">
    <location>
        <begin position="515"/>
        <end position="610"/>
    </location>
</feature>
<feature type="compositionally biased region" description="Polar residues" evidence="1">
    <location>
        <begin position="122"/>
        <end position="131"/>
    </location>
</feature>
<feature type="region of interest" description="Disordered" evidence="1">
    <location>
        <begin position="1"/>
        <end position="153"/>
    </location>
</feature>
<feature type="region of interest" description="Disordered" evidence="1">
    <location>
        <begin position="195"/>
        <end position="230"/>
    </location>
</feature>
<evidence type="ECO:0000313" key="3">
    <source>
        <dbReference type="EMBL" id="KPI84064.1"/>
    </source>
</evidence>
<gene>
    <name evidence="3" type="ORF">ABL78_6889</name>
</gene>
<dbReference type="VEuPathDB" id="TriTrypDB:Lsey_0293_0090"/>
<keyword evidence="4" id="KW-1185">Reference proteome</keyword>
<organism evidence="3 4">
    <name type="scientific">Leptomonas seymouri</name>
    <dbReference type="NCBI Taxonomy" id="5684"/>
    <lineage>
        <taxon>Eukaryota</taxon>
        <taxon>Discoba</taxon>
        <taxon>Euglenozoa</taxon>
        <taxon>Kinetoplastea</taxon>
        <taxon>Metakinetoplastina</taxon>
        <taxon>Trypanosomatida</taxon>
        <taxon>Trypanosomatidae</taxon>
        <taxon>Leishmaniinae</taxon>
        <taxon>Leptomonas</taxon>
    </lineage>
</organism>
<feature type="compositionally biased region" description="Polar residues" evidence="1">
    <location>
        <begin position="87"/>
        <end position="96"/>
    </location>
</feature>
<feature type="compositionally biased region" description="Low complexity" evidence="1">
    <location>
        <begin position="62"/>
        <end position="73"/>
    </location>
</feature>
<protein>
    <recommendedName>
        <fullName evidence="2">Flagellar attachment zone protein 1 conserved domain-containing protein</fullName>
    </recommendedName>
</protein>
<feature type="domain" description="Flagellar attachment zone protein 1 conserved" evidence="2">
    <location>
        <begin position="300"/>
        <end position="390"/>
    </location>
</feature>
<feature type="compositionally biased region" description="Low complexity" evidence="1">
    <location>
        <begin position="552"/>
        <end position="570"/>
    </location>
</feature>
<feature type="compositionally biased region" description="Acidic residues" evidence="1">
    <location>
        <begin position="785"/>
        <end position="795"/>
    </location>
</feature>
<proteinExistence type="predicted"/>
<evidence type="ECO:0000259" key="2">
    <source>
        <dbReference type="Pfam" id="PF23398"/>
    </source>
</evidence>
<dbReference type="Proteomes" id="UP000038009">
    <property type="component" value="Unassembled WGS sequence"/>
</dbReference>
<evidence type="ECO:0000313" key="4">
    <source>
        <dbReference type="Proteomes" id="UP000038009"/>
    </source>
</evidence>
<reference evidence="3 4" key="1">
    <citation type="journal article" date="2015" name="PLoS Pathog.">
        <title>Leptomonas seymouri: Adaptations to the Dixenous Life Cycle Analyzed by Genome Sequencing, Transcriptome Profiling and Co-infection with Leishmania donovani.</title>
        <authorList>
            <person name="Kraeva N."/>
            <person name="Butenko A."/>
            <person name="Hlavacova J."/>
            <person name="Kostygov A."/>
            <person name="Myskova J."/>
            <person name="Grybchuk D."/>
            <person name="Lestinova T."/>
            <person name="Votypka J."/>
            <person name="Volf P."/>
            <person name="Opperdoes F."/>
            <person name="Flegontov P."/>
            <person name="Lukes J."/>
            <person name="Yurchenko V."/>
        </authorList>
    </citation>
    <scope>NUCLEOTIDE SEQUENCE [LARGE SCALE GENOMIC DNA]</scope>
    <source>
        <strain evidence="3 4">ATCC 30220</strain>
    </source>
</reference>
<feature type="compositionally biased region" description="Polar residues" evidence="1">
    <location>
        <begin position="1"/>
        <end position="12"/>
    </location>
</feature>
<name>A0A0N1PBR0_LEPSE</name>
<feature type="compositionally biased region" description="Acidic residues" evidence="1">
    <location>
        <begin position="824"/>
        <end position="837"/>
    </location>
</feature>
<dbReference type="EMBL" id="LJSK01000293">
    <property type="protein sequence ID" value="KPI84064.1"/>
    <property type="molecule type" value="Genomic_DNA"/>
</dbReference>
<dbReference type="Pfam" id="PF23398">
    <property type="entry name" value="FAZ1_cons"/>
    <property type="match status" value="1"/>
</dbReference>
<sequence>MINESGIASNSLAGAKKKTAPGKVDPQREGIVSEQSIKFHTDGASEGENNPDTATSVSLHIASENSHSANSSNPRATNPAHDISPSYDIQTASQAEIQFDVTEEPAPSSEQSLRIHTEESRNGSIPGTSPKPTGENIEFHEETPHTTPPQRTIPAVEAVKSATVTIPEAEAPAPAAPAPHLATYPPPRRLSKRALLSSQTPRTNSAVPTTPLSRSPNSSHRPAHHPPESTLVAAGVPPLAPVDETKQAEHAAAAAVAAAKPQAFARNATSNSDFSAADGDVNEDVAAVVASVTTPASPNIVVTNHSRVFKGPEWAAVVETSRDTVERTVGNETAEAVGVEAQFVRVTSIEADQGKMTCGISIGHTPEYTVEQIDEAIQSHRYENTRMLLEIMAGHRKPSQTVESETSEKQVSTIPFSFSTKVGDALIRLHYAASASSSYRHLELSLDCPIEEVTIKLVKECLSEYLVIEKSELVVRRDAKVLSDGATGASLGLTSGCLLEVQRITPQPYEAENVEPQRMAPIPTPAPQPKRTAAKRHSKDKGVATPTKGRGKAPAVAAAAEAKKLPPYAATKKVPKTKRKMSSQQQATEQRRRLRQPRYNAARGQSPVPRYASLTRAATAHGATPQPSMARSRARDAPLPRMLTTPRVYHPHSLRPGAERLEEGETMAMYMSASRSPSRSYHTSSPAAARHSLGDIRAPSASLPSCNAQPPVPQQHTVRGVASVVFHTQRVAQAAVRQPVLNGAPRDLMHHAVEHRAEAHSASIHSYSPPHPAFGVANSSSSCASDDDSDSSPADENEHVEAEMMDLEEALRKPHPKSFAEPQEHEDDVEAEMMDLEEVLRKPAGDDADESEDDSVEHDYSGEPLEPHDEEEEDPVPAAVPNPFV</sequence>
<dbReference type="AlphaFoldDB" id="A0A0N1PBR0"/>
<feature type="region of interest" description="Disordered" evidence="1">
    <location>
        <begin position="755"/>
        <end position="885"/>
    </location>
</feature>
<feature type="compositionally biased region" description="Polar residues" evidence="1">
    <location>
        <begin position="196"/>
        <end position="220"/>
    </location>
</feature>
<feature type="region of interest" description="Disordered" evidence="1">
    <location>
        <begin position="618"/>
        <end position="637"/>
    </location>
</feature>